<dbReference type="GO" id="GO:0016787">
    <property type="term" value="F:hydrolase activity"/>
    <property type="evidence" value="ECO:0007669"/>
    <property type="project" value="UniProtKB-KW"/>
</dbReference>
<dbReference type="Proteomes" id="UP000292884">
    <property type="component" value="Unassembled WGS sequence"/>
</dbReference>
<evidence type="ECO:0000313" key="3">
    <source>
        <dbReference type="EMBL" id="TCC90157.1"/>
    </source>
</evidence>
<dbReference type="OrthoDB" id="9112061at2"/>
<dbReference type="InterPro" id="IPR029058">
    <property type="entry name" value="AB_hydrolase_fold"/>
</dbReference>
<dbReference type="Pfam" id="PF12697">
    <property type="entry name" value="Abhydrolase_6"/>
    <property type="match status" value="1"/>
</dbReference>
<dbReference type="PANTHER" id="PTHR37017">
    <property type="entry name" value="AB HYDROLASE-1 DOMAIN-CONTAINING PROTEIN-RELATED"/>
    <property type="match status" value="1"/>
</dbReference>
<evidence type="ECO:0000313" key="4">
    <source>
        <dbReference type="Proteomes" id="UP000292884"/>
    </source>
</evidence>
<dbReference type="PANTHER" id="PTHR37017:SF11">
    <property type="entry name" value="ESTERASE_LIPASE_THIOESTERASE DOMAIN-CONTAINING PROTEIN"/>
    <property type="match status" value="1"/>
</dbReference>
<accession>A0A4R0MTW0</accession>
<feature type="domain" description="AB hydrolase-1" evidence="2">
    <location>
        <begin position="29"/>
        <end position="242"/>
    </location>
</feature>
<protein>
    <submittedName>
        <fullName evidence="3">Alpha/beta hydrolase</fullName>
    </submittedName>
</protein>
<dbReference type="EMBL" id="SJSK01000003">
    <property type="protein sequence ID" value="TCC90157.1"/>
    <property type="molecule type" value="Genomic_DNA"/>
</dbReference>
<keyword evidence="3" id="KW-0378">Hydrolase</keyword>
<dbReference type="AlphaFoldDB" id="A0A4R0MTW0"/>
<feature type="chain" id="PRO_5020361133" evidence="1">
    <location>
        <begin position="21"/>
        <end position="248"/>
    </location>
</feature>
<organism evidence="3 4">
    <name type="scientific">Pedobacter frigiditerrae</name>
    <dbReference type="NCBI Taxonomy" id="2530452"/>
    <lineage>
        <taxon>Bacteria</taxon>
        <taxon>Pseudomonadati</taxon>
        <taxon>Bacteroidota</taxon>
        <taxon>Sphingobacteriia</taxon>
        <taxon>Sphingobacteriales</taxon>
        <taxon>Sphingobacteriaceae</taxon>
        <taxon>Pedobacter</taxon>
    </lineage>
</organism>
<comment type="caution">
    <text evidence="3">The sequence shown here is derived from an EMBL/GenBank/DDBJ whole genome shotgun (WGS) entry which is preliminary data.</text>
</comment>
<evidence type="ECO:0000259" key="2">
    <source>
        <dbReference type="Pfam" id="PF12697"/>
    </source>
</evidence>
<feature type="signal peptide" evidence="1">
    <location>
        <begin position="1"/>
        <end position="20"/>
    </location>
</feature>
<name>A0A4R0MTW0_9SPHI</name>
<evidence type="ECO:0000256" key="1">
    <source>
        <dbReference type="SAM" id="SignalP"/>
    </source>
</evidence>
<gene>
    <name evidence="3" type="ORF">EZ428_12785</name>
</gene>
<dbReference type="InterPro" id="IPR000073">
    <property type="entry name" value="AB_hydrolase_1"/>
</dbReference>
<sequence>MKLKNWLSILLIGLSLPVFAQESKKTVYVIVHGAWGGSYAFKKVDSILTAKGCKVYRPSLTGQGERAHLASADVNLSTHVKDVVNQILYENLDDVVLVGHSYGGMVITGVVDSIPDRIKKMIYVDAFLPNDGESVVGLFGGKVDGLVKNQVNGFLVPAWVKASQPIPKDVPQSLKTFTEILHLKRGVSTIPAHYVLTVAKGTLPENDDFASQAERARKRNIPVEVLAADHNPQVSAIVPFAELLYKLK</sequence>
<proteinExistence type="predicted"/>
<dbReference type="Gene3D" id="3.40.50.1820">
    <property type="entry name" value="alpha/beta hydrolase"/>
    <property type="match status" value="1"/>
</dbReference>
<dbReference type="RefSeq" id="WP_131553559.1">
    <property type="nucleotide sequence ID" value="NZ_SJSK01000003.1"/>
</dbReference>
<keyword evidence="4" id="KW-1185">Reference proteome</keyword>
<dbReference type="SUPFAM" id="SSF53474">
    <property type="entry name" value="alpha/beta-Hydrolases"/>
    <property type="match status" value="1"/>
</dbReference>
<dbReference type="InterPro" id="IPR052897">
    <property type="entry name" value="Sec-Metab_Biosynth_Hydrolase"/>
</dbReference>
<reference evidence="3 4" key="1">
    <citation type="submission" date="2019-02" db="EMBL/GenBank/DDBJ databases">
        <title>Pedobacter sp. RP-1-13 sp. nov., isolated from Arctic soil.</title>
        <authorList>
            <person name="Dahal R.H."/>
        </authorList>
    </citation>
    <scope>NUCLEOTIDE SEQUENCE [LARGE SCALE GENOMIC DNA]</scope>
    <source>
        <strain evidence="3 4">RP-1-13</strain>
    </source>
</reference>
<keyword evidence="1" id="KW-0732">Signal</keyword>